<keyword evidence="1" id="KW-0472">Membrane</keyword>
<proteinExistence type="predicted"/>
<evidence type="ECO:0000313" key="2">
    <source>
        <dbReference type="EMBL" id="MDR6967499.1"/>
    </source>
</evidence>
<keyword evidence="1" id="KW-1133">Transmembrane helix</keyword>
<dbReference type="RefSeq" id="WP_310025660.1">
    <property type="nucleotide sequence ID" value="NZ_JAVDVI010000005.1"/>
</dbReference>
<dbReference type="Pfam" id="PF18919">
    <property type="entry name" value="DUF5670"/>
    <property type="match status" value="1"/>
</dbReference>
<sequence length="53" mass="5754">MGNLLYTIAVILVIIWAIGFLGGLVTGSIIHLLLVIAVIAILFRLIQGRRPID</sequence>
<feature type="transmembrane region" description="Helical" evidence="1">
    <location>
        <begin position="5"/>
        <end position="23"/>
    </location>
</feature>
<dbReference type="EMBL" id="JAVDVI010000005">
    <property type="protein sequence ID" value="MDR6967499.1"/>
    <property type="molecule type" value="Genomic_DNA"/>
</dbReference>
<organism evidence="2 3">
    <name type="scientific">Flavobacterium arsenatis</name>
    <dbReference type="NCBI Taxonomy" id="1484332"/>
    <lineage>
        <taxon>Bacteria</taxon>
        <taxon>Pseudomonadati</taxon>
        <taxon>Bacteroidota</taxon>
        <taxon>Flavobacteriia</taxon>
        <taxon>Flavobacteriales</taxon>
        <taxon>Flavobacteriaceae</taxon>
        <taxon>Flavobacterium</taxon>
    </lineage>
</organism>
<comment type="caution">
    <text evidence="2">The sequence shown here is derived from an EMBL/GenBank/DDBJ whole genome shotgun (WGS) entry which is preliminary data.</text>
</comment>
<accession>A0ABU1TNG1</accession>
<evidence type="ECO:0000256" key="1">
    <source>
        <dbReference type="SAM" id="Phobius"/>
    </source>
</evidence>
<keyword evidence="1" id="KW-0812">Transmembrane</keyword>
<dbReference type="Proteomes" id="UP001255185">
    <property type="component" value="Unassembled WGS sequence"/>
</dbReference>
<protein>
    <submittedName>
        <fullName evidence="2">Type IV secretory pathway VirB2 component (Pilin)</fullName>
    </submittedName>
</protein>
<reference evidence="2 3" key="1">
    <citation type="submission" date="2023-07" db="EMBL/GenBank/DDBJ databases">
        <title>Sorghum-associated microbial communities from plants grown in Nebraska, USA.</title>
        <authorList>
            <person name="Schachtman D."/>
        </authorList>
    </citation>
    <scope>NUCLEOTIDE SEQUENCE [LARGE SCALE GENOMIC DNA]</scope>
    <source>
        <strain evidence="2 3">3773</strain>
    </source>
</reference>
<name>A0ABU1TNG1_9FLAO</name>
<feature type="transmembrane region" description="Helical" evidence="1">
    <location>
        <begin position="29"/>
        <end position="46"/>
    </location>
</feature>
<dbReference type="InterPro" id="IPR043727">
    <property type="entry name" value="Lmo0937-like"/>
</dbReference>
<gene>
    <name evidence="2" type="ORF">J2X31_001510</name>
</gene>
<dbReference type="NCBIfam" id="NF033488">
    <property type="entry name" value="lmo0937_fam_TM"/>
    <property type="match status" value="1"/>
</dbReference>
<keyword evidence="3" id="KW-1185">Reference proteome</keyword>
<evidence type="ECO:0000313" key="3">
    <source>
        <dbReference type="Proteomes" id="UP001255185"/>
    </source>
</evidence>